<organism evidence="1">
    <name type="scientific">marine sediment metagenome</name>
    <dbReference type="NCBI Taxonomy" id="412755"/>
    <lineage>
        <taxon>unclassified sequences</taxon>
        <taxon>metagenomes</taxon>
        <taxon>ecological metagenomes</taxon>
    </lineage>
</organism>
<dbReference type="AlphaFoldDB" id="A0A0F9USC5"/>
<reference evidence="1" key="1">
    <citation type="journal article" date="2015" name="Nature">
        <title>Complex archaea that bridge the gap between prokaryotes and eukaryotes.</title>
        <authorList>
            <person name="Spang A."/>
            <person name="Saw J.H."/>
            <person name="Jorgensen S.L."/>
            <person name="Zaremba-Niedzwiedzka K."/>
            <person name="Martijn J."/>
            <person name="Lind A.E."/>
            <person name="van Eijk R."/>
            <person name="Schleper C."/>
            <person name="Guy L."/>
            <person name="Ettema T.J."/>
        </authorList>
    </citation>
    <scope>NUCLEOTIDE SEQUENCE</scope>
</reference>
<name>A0A0F9USC5_9ZZZZ</name>
<sequence>MKIKNMPYYRTEVSVEKSQADVLKLLKKYGITNKQWTVANKIETLKFSIYDSNNKPRVIELQIPQYVYGEKAVRKPFGANQYELKTVPIPEEQKYRIFYHSLKGILESVRFNTMSMGLEDVFYAMTLVKIGNKIMKIKQLRPRNAEFLLGEGT</sequence>
<accession>A0A0F9USC5</accession>
<dbReference type="EMBL" id="LAZR01000568">
    <property type="protein sequence ID" value="KKN64071.1"/>
    <property type="molecule type" value="Genomic_DNA"/>
</dbReference>
<gene>
    <name evidence="1" type="ORF">LCGC14_0494980</name>
</gene>
<proteinExistence type="predicted"/>
<comment type="caution">
    <text evidence="1">The sequence shown here is derived from an EMBL/GenBank/DDBJ whole genome shotgun (WGS) entry which is preliminary data.</text>
</comment>
<protein>
    <submittedName>
        <fullName evidence="1">Uncharacterized protein</fullName>
    </submittedName>
</protein>
<evidence type="ECO:0000313" key="1">
    <source>
        <dbReference type="EMBL" id="KKN64071.1"/>
    </source>
</evidence>